<evidence type="ECO:0000313" key="4">
    <source>
        <dbReference type="Proteomes" id="UP000001593"/>
    </source>
</evidence>
<dbReference type="STRING" id="45351.A7T704"/>
<dbReference type="Pfam" id="PF20974">
    <property type="entry name" value="tRNA-synt_1c_C2"/>
    <property type="match status" value="1"/>
</dbReference>
<accession>A7T704</accession>
<evidence type="ECO:0000259" key="2">
    <source>
        <dbReference type="Pfam" id="PF20974"/>
    </source>
</evidence>
<dbReference type="eggNOG" id="KOG1147">
    <property type="taxonomic scope" value="Eukaryota"/>
</dbReference>
<dbReference type="GO" id="GO:0006412">
    <property type="term" value="P:translation"/>
    <property type="evidence" value="ECO:0007669"/>
    <property type="project" value="UniProtKB-KW"/>
</dbReference>
<keyword evidence="1" id="KW-0648">Protein biosynthesis</keyword>
<gene>
    <name evidence="3" type="ORF">NEMVEDRAFT_v1g75104</name>
</gene>
<dbReference type="InterPro" id="IPR011035">
    <property type="entry name" value="Ribosomal_bL25/Gln-tRNA_synth"/>
</dbReference>
<dbReference type="InterPro" id="IPR020056">
    <property type="entry name" value="Rbsml_bL25/Gln-tRNA_synth_N"/>
</dbReference>
<evidence type="ECO:0000256" key="1">
    <source>
        <dbReference type="ARBA" id="ARBA00022917"/>
    </source>
</evidence>
<dbReference type="Gene3D" id="2.40.240.10">
    <property type="entry name" value="Ribosomal Protein L25, Chain P"/>
    <property type="match status" value="1"/>
</dbReference>
<dbReference type="HOGENOM" id="CLU_2405716_0_0_1"/>
<feature type="domain" description="tRNA synthetases class I (E and Q) anti-codon binding" evidence="2">
    <location>
        <begin position="2"/>
        <end position="76"/>
    </location>
</feature>
<dbReference type="AlphaFoldDB" id="A7T704"/>
<dbReference type="InterPro" id="IPR049437">
    <property type="entry name" value="tRNA-synt_1c_C2"/>
</dbReference>
<proteinExistence type="predicted"/>
<reference evidence="3 4" key="1">
    <citation type="journal article" date="2007" name="Science">
        <title>Sea anemone genome reveals ancestral eumetazoan gene repertoire and genomic organization.</title>
        <authorList>
            <person name="Putnam N.H."/>
            <person name="Srivastava M."/>
            <person name="Hellsten U."/>
            <person name="Dirks B."/>
            <person name="Chapman J."/>
            <person name="Salamov A."/>
            <person name="Terry A."/>
            <person name="Shapiro H."/>
            <person name="Lindquist E."/>
            <person name="Kapitonov V.V."/>
            <person name="Jurka J."/>
            <person name="Genikhovich G."/>
            <person name="Grigoriev I.V."/>
            <person name="Lucas S.M."/>
            <person name="Steele R.E."/>
            <person name="Finnerty J.R."/>
            <person name="Technau U."/>
            <person name="Martindale M.Q."/>
            <person name="Rokhsar D.S."/>
        </authorList>
    </citation>
    <scope>NUCLEOTIDE SEQUENCE [LARGE SCALE GENOMIC DNA]</scope>
    <source>
        <strain evidence="4">CH2 X CH6</strain>
    </source>
</reference>
<dbReference type="EMBL" id="DS471812">
    <property type="protein sequence ID" value="EDO28250.1"/>
    <property type="molecule type" value="Genomic_DNA"/>
</dbReference>
<protein>
    <recommendedName>
        <fullName evidence="2">tRNA synthetases class I (E and Q) anti-codon binding domain-containing protein</fullName>
    </recommendedName>
</protein>
<dbReference type="InterPro" id="IPR050132">
    <property type="entry name" value="Gln/Glu-tRNA_Ligase"/>
</dbReference>
<dbReference type="InParanoid" id="A7T704"/>
<dbReference type="PANTHER" id="PTHR43097:SF5">
    <property type="entry name" value="GLUTAMATE--TRNA LIGASE"/>
    <property type="match status" value="1"/>
</dbReference>
<dbReference type="PhylomeDB" id="A7T704"/>
<evidence type="ECO:0000313" key="3">
    <source>
        <dbReference type="EMBL" id="EDO28250.1"/>
    </source>
</evidence>
<feature type="non-terminal residue" evidence="3">
    <location>
        <position position="1"/>
    </location>
</feature>
<dbReference type="Proteomes" id="UP000001593">
    <property type="component" value="Unassembled WGS sequence"/>
</dbReference>
<name>A7T704_NEMVE</name>
<organism evidence="3 4">
    <name type="scientific">Nematostella vectensis</name>
    <name type="common">Starlet sea anemone</name>
    <dbReference type="NCBI Taxonomy" id="45351"/>
    <lineage>
        <taxon>Eukaryota</taxon>
        <taxon>Metazoa</taxon>
        <taxon>Cnidaria</taxon>
        <taxon>Anthozoa</taxon>
        <taxon>Hexacorallia</taxon>
        <taxon>Actiniaria</taxon>
        <taxon>Edwardsiidae</taxon>
        <taxon>Nematostella</taxon>
    </lineage>
</organism>
<keyword evidence="4" id="KW-1185">Reference proteome</keyword>
<dbReference type="SUPFAM" id="SSF50715">
    <property type="entry name" value="Ribosomal protein L25-like"/>
    <property type="match status" value="1"/>
</dbReference>
<sequence>KLTWLADTPTAPTIPAVMVNFDNLISKGIITKTDDFKQFVNKNSKTEVILAGEPELASVKKGDVIQLQRRGFFICDQPYEPTSPCVLFSVPDG</sequence>
<dbReference type="PANTHER" id="PTHR43097">
    <property type="entry name" value="GLUTAMINE-TRNA LIGASE"/>
    <property type="match status" value="1"/>
</dbReference>
<feature type="non-terminal residue" evidence="3">
    <location>
        <position position="93"/>
    </location>
</feature>